<accession>A0A426XDQ2</accession>
<dbReference type="Proteomes" id="UP000287651">
    <property type="component" value="Unassembled WGS sequence"/>
</dbReference>
<evidence type="ECO:0000313" key="1">
    <source>
        <dbReference type="EMBL" id="RRT37608.1"/>
    </source>
</evidence>
<gene>
    <name evidence="1" type="ORF">B296_00053212</name>
</gene>
<reference evidence="1 2" key="1">
    <citation type="journal article" date="2014" name="Agronomy (Basel)">
        <title>A Draft Genome Sequence for Ensete ventricosum, the Drought-Tolerant Tree Against Hunger.</title>
        <authorList>
            <person name="Harrison J."/>
            <person name="Moore K.A."/>
            <person name="Paszkiewicz K."/>
            <person name="Jones T."/>
            <person name="Grant M."/>
            <person name="Ambacheew D."/>
            <person name="Muzemil S."/>
            <person name="Studholme D.J."/>
        </authorList>
    </citation>
    <scope>NUCLEOTIDE SEQUENCE [LARGE SCALE GENOMIC DNA]</scope>
</reference>
<dbReference type="EMBL" id="AMZH03022090">
    <property type="protein sequence ID" value="RRT37608.1"/>
    <property type="molecule type" value="Genomic_DNA"/>
</dbReference>
<protein>
    <submittedName>
        <fullName evidence="1">Uncharacterized protein</fullName>
    </submittedName>
</protein>
<sequence>MKSHLERRDKRRYCCFHREYGHDTEECRDLRYQIEDLIRRGHLQRYVREQLPLPDASRGKWKRRHPEKTLRIECTISLTETLGRG</sequence>
<comment type="caution">
    <text evidence="1">The sequence shown here is derived from an EMBL/GenBank/DDBJ whole genome shotgun (WGS) entry which is preliminary data.</text>
</comment>
<dbReference type="AlphaFoldDB" id="A0A426XDQ2"/>
<evidence type="ECO:0000313" key="2">
    <source>
        <dbReference type="Proteomes" id="UP000287651"/>
    </source>
</evidence>
<name>A0A426XDQ2_ENSVE</name>
<organism evidence="1 2">
    <name type="scientific">Ensete ventricosum</name>
    <name type="common">Abyssinian banana</name>
    <name type="synonym">Musa ensete</name>
    <dbReference type="NCBI Taxonomy" id="4639"/>
    <lineage>
        <taxon>Eukaryota</taxon>
        <taxon>Viridiplantae</taxon>
        <taxon>Streptophyta</taxon>
        <taxon>Embryophyta</taxon>
        <taxon>Tracheophyta</taxon>
        <taxon>Spermatophyta</taxon>
        <taxon>Magnoliopsida</taxon>
        <taxon>Liliopsida</taxon>
        <taxon>Zingiberales</taxon>
        <taxon>Musaceae</taxon>
        <taxon>Ensete</taxon>
    </lineage>
</organism>
<proteinExistence type="predicted"/>